<dbReference type="InterPro" id="IPR051917">
    <property type="entry name" value="Transposase-Integrase"/>
</dbReference>
<proteinExistence type="predicted"/>
<dbReference type="AlphaFoldDB" id="A0AAW9R3V6"/>
<dbReference type="GO" id="GO:0004803">
    <property type="term" value="F:transposase activity"/>
    <property type="evidence" value="ECO:0007669"/>
    <property type="project" value="TreeGrafter"/>
</dbReference>
<dbReference type="RefSeq" id="WP_337334511.1">
    <property type="nucleotide sequence ID" value="NZ_JBBDHC010000004.1"/>
</dbReference>
<evidence type="ECO:0000313" key="4">
    <source>
        <dbReference type="EMBL" id="MEJ1248791.1"/>
    </source>
</evidence>
<keyword evidence="5" id="KW-1185">Reference proteome</keyword>
<comment type="caution">
    <text evidence="4">The sequence shown here is derived from an EMBL/GenBank/DDBJ whole genome shotgun (WGS) entry which is preliminary data.</text>
</comment>
<dbReference type="Gene3D" id="1.10.10.60">
    <property type="entry name" value="Homeodomain-like"/>
    <property type="match status" value="1"/>
</dbReference>
<feature type="region of interest" description="Disordered" evidence="2">
    <location>
        <begin position="41"/>
        <end position="72"/>
    </location>
</feature>
<protein>
    <submittedName>
        <fullName evidence="4">IS30 family transposase</fullName>
    </submittedName>
</protein>
<dbReference type="PANTHER" id="PTHR10948:SF23">
    <property type="entry name" value="TRANSPOSASE INSI FOR INSERTION SEQUENCE ELEMENT IS30A-RELATED"/>
    <property type="match status" value="1"/>
</dbReference>
<feature type="domain" description="Integrase catalytic" evidence="3">
    <location>
        <begin position="147"/>
        <end position="308"/>
    </location>
</feature>
<gene>
    <name evidence="4" type="ORF">WB794_03755</name>
</gene>
<dbReference type="NCBIfam" id="NF033563">
    <property type="entry name" value="transpos_IS30"/>
    <property type="match status" value="1"/>
</dbReference>
<keyword evidence="1" id="KW-0233">DNA recombination</keyword>
<dbReference type="Gene3D" id="3.30.420.10">
    <property type="entry name" value="Ribonuclease H-like superfamily/Ribonuclease H"/>
    <property type="match status" value="1"/>
</dbReference>
<organism evidence="4 5">
    <name type="scientific">Denitratimonas tolerans</name>
    <dbReference type="NCBI Taxonomy" id="1338420"/>
    <lineage>
        <taxon>Bacteria</taxon>
        <taxon>Pseudomonadati</taxon>
        <taxon>Pseudomonadota</taxon>
        <taxon>Gammaproteobacteria</taxon>
        <taxon>Lysobacterales</taxon>
        <taxon>Lysobacteraceae</taxon>
        <taxon>Denitratimonas</taxon>
    </lineage>
</organism>
<dbReference type="GO" id="GO:0015074">
    <property type="term" value="P:DNA integration"/>
    <property type="evidence" value="ECO:0007669"/>
    <property type="project" value="InterPro"/>
</dbReference>
<dbReference type="InterPro" id="IPR053392">
    <property type="entry name" value="Transposase_IS30-like"/>
</dbReference>
<dbReference type="InterPro" id="IPR001584">
    <property type="entry name" value="Integrase_cat-core"/>
</dbReference>
<dbReference type="InterPro" id="IPR012337">
    <property type="entry name" value="RNaseH-like_sf"/>
</dbReference>
<evidence type="ECO:0000313" key="5">
    <source>
        <dbReference type="Proteomes" id="UP001364472"/>
    </source>
</evidence>
<dbReference type="GO" id="GO:0005829">
    <property type="term" value="C:cytosol"/>
    <property type="evidence" value="ECO:0007669"/>
    <property type="project" value="TreeGrafter"/>
</dbReference>
<dbReference type="InterPro" id="IPR036397">
    <property type="entry name" value="RNaseH_sf"/>
</dbReference>
<evidence type="ECO:0000256" key="2">
    <source>
        <dbReference type="SAM" id="MobiDB-lite"/>
    </source>
</evidence>
<name>A0AAW9R3V6_9GAMM</name>
<evidence type="ECO:0000256" key="1">
    <source>
        <dbReference type="ARBA" id="ARBA00023172"/>
    </source>
</evidence>
<dbReference type="GO" id="GO:0032196">
    <property type="term" value="P:transposition"/>
    <property type="evidence" value="ECO:0007669"/>
    <property type="project" value="TreeGrafter"/>
</dbReference>
<dbReference type="SUPFAM" id="SSF53098">
    <property type="entry name" value="Ribonuclease H-like"/>
    <property type="match status" value="1"/>
</dbReference>
<dbReference type="InterPro" id="IPR025246">
    <property type="entry name" value="IS30-like_HTH"/>
</dbReference>
<dbReference type="SUPFAM" id="SSF46689">
    <property type="entry name" value="Homeodomain-like"/>
    <property type="match status" value="1"/>
</dbReference>
<accession>A0AAW9R3V6</accession>
<dbReference type="Pfam" id="PF13936">
    <property type="entry name" value="HTH_38"/>
    <property type="match status" value="1"/>
</dbReference>
<dbReference type="PANTHER" id="PTHR10948">
    <property type="entry name" value="TRANSPOSASE"/>
    <property type="match status" value="1"/>
</dbReference>
<dbReference type="PROSITE" id="PS50994">
    <property type="entry name" value="INTEGRASE"/>
    <property type="match status" value="1"/>
</dbReference>
<evidence type="ECO:0000259" key="3">
    <source>
        <dbReference type="PROSITE" id="PS50994"/>
    </source>
</evidence>
<dbReference type="GO" id="GO:0006310">
    <property type="term" value="P:DNA recombination"/>
    <property type="evidence" value="ECO:0007669"/>
    <property type="project" value="UniProtKB-KW"/>
</dbReference>
<dbReference type="GO" id="GO:0003676">
    <property type="term" value="F:nucleic acid binding"/>
    <property type="evidence" value="ECO:0007669"/>
    <property type="project" value="InterPro"/>
</dbReference>
<dbReference type="EMBL" id="JBBDHC010000004">
    <property type="protein sequence ID" value="MEJ1248791.1"/>
    <property type="molecule type" value="Genomic_DNA"/>
</dbReference>
<reference evidence="4 5" key="1">
    <citation type="journal article" date="2016" name="Antonie Van Leeuwenhoek">
        <title>Denitratimonas tolerans gen. nov., sp. nov., a denitrifying bacterium isolated from a bioreactor for tannery wastewater treatment.</title>
        <authorList>
            <person name="Han S.I."/>
            <person name="Kim J.O."/>
            <person name="Lee Y.R."/>
            <person name="Ekpeghere K.I."/>
            <person name="Koh S.C."/>
            <person name="Whang K.S."/>
        </authorList>
    </citation>
    <scope>NUCLEOTIDE SEQUENCE [LARGE SCALE GENOMIC DNA]</scope>
    <source>
        <strain evidence="4 5">KACC 17565</strain>
    </source>
</reference>
<dbReference type="Proteomes" id="UP001364472">
    <property type="component" value="Unassembled WGS sequence"/>
</dbReference>
<dbReference type="InterPro" id="IPR009057">
    <property type="entry name" value="Homeodomain-like_sf"/>
</dbReference>
<sequence length="314" mass="36021">MSYRHLTQEERYQIAALLSAGFSNVAIARQLGRHPSTIGRERRRNAGERAYRATPAHKVAQTRRHQASSRPQLPAEAFAQIEQGVSQRWSPVQIQGRCQLLGIAVPSHTTIYRYLHRHGLRHRLRLPKRRRGYGRHRTQRFADRTPISERPHAVQDMSQFGHWEVDTVRPSKGGGVLVTMNERLSGLLCLGWSATGKAEDVADTVAACLMPWRAHVHTLTSDRGSEFADGDFIELALETTMYMADPHAPWQRARNEHLNGLVREYFPRKRNFSTILPEEIQCAQDALNNRPRKRHRFLTPSEVFFHHSRVALRG</sequence>